<dbReference type="EMBL" id="CP001801">
    <property type="protein sequence ID" value="ACX94922.1"/>
    <property type="molecule type" value="Genomic_DNA"/>
</dbReference>
<dbReference type="AlphaFoldDB" id="D0KVZ5"/>
<dbReference type="PANTHER" id="PTHR37691:SF1">
    <property type="entry name" value="BLR3518 PROTEIN"/>
    <property type="match status" value="1"/>
</dbReference>
<keyword evidence="1" id="KW-0732">Signal</keyword>
<proteinExistence type="predicted"/>
<name>D0KVZ5_HALNC</name>
<dbReference type="InterPro" id="IPR027396">
    <property type="entry name" value="DsrEFH-like"/>
</dbReference>
<dbReference type="OrthoDB" id="6368782at2"/>
<evidence type="ECO:0000313" key="3">
    <source>
        <dbReference type="Proteomes" id="UP000009102"/>
    </source>
</evidence>
<organism evidence="2 3">
    <name type="scientific">Halothiobacillus neapolitanus (strain ATCC 23641 / DSM 15147 / CIP 104769 / NCIMB 8539 / c2)</name>
    <name type="common">Thiobacillus neapolitanus</name>
    <dbReference type="NCBI Taxonomy" id="555778"/>
    <lineage>
        <taxon>Bacteria</taxon>
        <taxon>Pseudomonadati</taxon>
        <taxon>Pseudomonadota</taxon>
        <taxon>Gammaproteobacteria</taxon>
        <taxon>Chromatiales</taxon>
        <taxon>Halothiobacillaceae</taxon>
        <taxon>Halothiobacillus</taxon>
    </lineage>
</organism>
<evidence type="ECO:0000256" key="1">
    <source>
        <dbReference type="SAM" id="SignalP"/>
    </source>
</evidence>
<dbReference type="RefSeq" id="WP_012822959.1">
    <property type="nucleotide sequence ID" value="NC_013422.1"/>
</dbReference>
<dbReference type="STRING" id="555778.Hneap_0056"/>
<dbReference type="PANTHER" id="PTHR37691">
    <property type="entry name" value="BLR3518 PROTEIN"/>
    <property type="match status" value="1"/>
</dbReference>
<sequence length="158" mass="17017">MKKIRLLQSAFVLFMLGLLSALPVQAQTVDAKAIDALGGNSLANHHIVLQETDSDLQRQTLVLNVASNLINAYGDNADIEIVGFGPGISLLFANNEHAKRIESLAQQGVRFSACMNSLAKATERLGYEPKLNPVAKKVPAGIVRIIDLVDAGYILVRP</sequence>
<protein>
    <recommendedName>
        <fullName evidence="4">DsrE family protein</fullName>
    </recommendedName>
</protein>
<dbReference type="HOGENOM" id="CLU_127515_1_1_6"/>
<dbReference type="Proteomes" id="UP000009102">
    <property type="component" value="Chromosome"/>
</dbReference>
<evidence type="ECO:0000313" key="2">
    <source>
        <dbReference type="EMBL" id="ACX94922.1"/>
    </source>
</evidence>
<dbReference type="Gene3D" id="3.40.1260.10">
    <property type="entry name" value="DsrEFH-like"/>
    <property type="match status" value="1"/>
</dbReference>
<accession>D0KVZ5</accession>
<evidence type="ECO:0008006" key="4">
    <source>
        <dbReference type="Google" id="ProtNLM"/>
    </source>
</evidence>
<gene>
    <name evidence="2" type="ordered locus">Hneap_0056</name>
</gene>
<reference evidence="2 3" key="1">
    <citation type="submission" date="2009-10" db="EMBL/GenBank/DDBJ databases">
        <title>Complete sequence of Halothiobacillus neapolitanus c2.</title>
        <authorList>
            <consortium name="US DOE Joint Genome Institute"/>
            <person name="Lucas S."/>
            <person name="Copeland A."/>
            <person name="Lapidus A."/>
            <person name="Glavina del Rio T."/>
            <person name="Tice H."/>
            <person name="Bruce D."/>
            <person name="Goodwin L."/>
            <person name="Pitluck S."/>
            <person name="Davenport K."/>
            <person name="Brettin T."/>
            <person name="Detter J.C."/>
            <person name="Han C."/>
            <person name="Tapia R."/>
            <person name="Larimer F."/>
            <person name="Land M."/>
            <person name="Hauser L."/>
            <person name="Kyrpides N."/>
            <person name="Mikhailova N."/>
            <person name="Kerfeld C."/>
            <person name="Cannon G."/>
            <person name="Heinhort S."/>
        </authorList>
    </citation>
    <scope>NUCLEOTIDE SEQUENCE [LARGE SCALE GENOMIC DNA]</scope>
    <source>
        <strain evidence="3">ATCC 23641 / c2</strain>
    </source>
</reference>
<dbReference type="KEGG" id="hna:Hneap_0056"/>
<dbReference type="SUPFAM" id="SSF75169">
    <property type="entry name" value="DsrEFH-like"/>
    <property type="match status" value="1"/>
</dbReference>
<feature type="chain" id="PRO_5003010730" description="DsrE family protein" evidence="1">
    <location>
        <begin position="27"/>
        <end position="158"/>
    </location>
</feature>
<dbReference type="eggNOG" id="COG1416">
    <property type="taxonomic scope" value="Bacteria"/>
</dbReference>
<feature type="signal peptide" evidence="1">
    <location>
        <begin position="1"/>
        <end position="26"/>
    </location>
</feature>
<keyword evidence="3" id="KW-1185">Reference proteome</keyword>